<evidence type="ECO:0000256" key="5">
    <source>
        <dbReference type="ARBA" id="ARBA00023136"/>
    </source>
</evidence>
<dbReference type="OrthoDB" id="5962705at2759"/>
<proteinExistence type="inferred from homology"/>
<keyword evidence="4 8" id="KW-0297">G-protein coupled receptor</keyword>
<comment type="subcellular location">
    <subcellularLocation>
        <location evidence="1">Membrane</location>
        <topology evidence="1">Multi-pass membrane protein</topology>
    </subcellularLocation>
</comment>
<feature type="domain" description="G-protein coupled receptors family 1 profile" evidence="11">
    <location>
        <begin position="49"/>
        <end position="323"/>
    </location>
</feature>
<comment type="similarity">
    <text evidence="8">Belongs to the G-protein coupled receptor 1 family.</text>
</comment>
<dbReference type="AlphaFoldDB" id="A0A914AEX8"/>
<feature type="transmembrane region" description="Helical" evidence="10">
    <location>
        <begin position="260"/>
        <end position="286"/>
    </location>
</feature>
<accession>A0A914AEX8</accession>
<feature type="compositionally biased region" description="Polar residues" evidence="9">
    <location>
        <begin position="363"/>
        <end position="384"/>
    </location>
</feature>
<keyword evidence="13" id="KW-1185">Reference proteome</keyword>
<evidence type="ECO:0000256" key="8">
    <source>
        <dbReference type="RuleBase" id="RU000688"/>
    </source>
</evidence>
<feature type="transmembrane region" description="Helical" evidence="10">
    <location>
        <begin position="220"/>
        <end position="239"/>
    </location>
</feature>
<dbReference type="Pfam" id="PF00001">
    <property type="entry name" value="7tm_1"/>
    <property type="match status" value="1"/>
</dbReference>
<evidence type="ECO:0000313" key="12">
    <source>
        <dbReference type="EnsemblMetazoa" id="XP_038062273.1"/>
    </source>
</evidence>
<keyword evidence="6 8" id="KW-0675">Receptor</keyword>
<feature type="transmembrane region" description="Helical" evidence="10">
    <location>
        <begin position="109"/>
        <end position="131"/>
    </location>
</feature>
<dbReference type="GO" id="GO:0005886">
    <property type="term" value="C:plasma membrane"/>
    <property type="evidence" value="ECO:0007669"/>
    <property type="project" value="TreeGrafter"/>
</dbReference>
<dbReference type="EnsemblMetazoa" id="XM_038206345.1">
    <property type="protein sequence ID" value="XP_038062273.1"/>
    <property type="gene ID" value="LOC119732699"/>
</dbReference>
<dbReference type="RefSeq" id="XP_038062273.1">
    <property type="nucleotide sequence ID" value="XM_038206345.1"/>
</dbReference>
<name>A0A914AEX8_PATMI</name>
<feature type="transmembrane region" description="Helical" evidence="10">
    <location>
        <begin position="69"/>
        <end position="89"/>
    </location>
</feature>
<evidence type="ECO:0000313" key="13">
    <source>
        <dbReference type="Proteomes" id="UP000887568"/>
    </source>
</evidence>
<reference evidence="12" key="1">
    <citation type="submission" date="2022-11" db="UniProtKB">
        <authorList>
            <consortium name="EnsemblMetazoa"/>
        </authorList>
    </citation>
    <scope>IDENTIFICATION</scope>
</reference>
<dbReference type="SUPFAM" id="SSF81321">
    <property type="entry name" value="Family A G protein-coupled receptor-like"/>
    <property type="match status" value="1"/>
</dbReference>
<feature type="transmembrane region" description="Helical" evidence="10">
    <location>
        <begin position="32"/>
        <end position="57"/>
    </location>
</feature>
<keyword evidence="3 10" id="KW-1133">Transmembrane helix</keyword>
<organism evidence="12 13">
    <name type="scientific">Patiria miniata</name>
    <name type="common">Bat star</name>
    <name type="synonym">Asterina miniata</name>
    <dbReference type="NCBI Taxonomy" id="46514"/>
    <lineage>
        <taxon>Eukaryota</taxon>
        <taxon>Metazoa</taxon>
        <taxon>Echinodermata</taxon>
        <taxon>Eleutherozoa</taxon>
        <taxon>Asterozoa</taxon>
        <taxon>Asteroidea</taxon>
        <taxon>Valvatacea</taxon>
        <taxon>Valvatida</taxon>
        <taxon>Asterinidae</taxon>
        <taxon>Patiria</taxon>
    </lineage>
</organism>
<feature type="region of interest" description="Disordered" evidence="9">
    <location>
        <begin position="360"/>
        <end position="384"/>
    </location>
</feature>
<dbReference type="PROSITE" id="PS00237">
    <property type="entry name" value="G_PROTEIN_RECEP_F1_1"/>
    <property type="match status" value="1"/>
</dbReference>
<dbReference type="Proteomes" id="UP000887568">
    <property type="component" value="Unplaced"/>
</dbReference>
<evidence type="ECO:0000256" key="6">
    <source>
        <dbReference type="ARBA" id="ARBA00023170"/>
    </source>
</evidence>
<evidence type="ECO:0000256" key="10">
    <source>
        <dbReference type="SAM" id="Phobius"/>
    </source>
</evidence>
<dbReference type="PANTHER" id="PTHR24243:SF208">
    <property type="entry name" value="PYROKININ-1 RECEPTOR"/>
    <property type="match status" value="1"/>
</dbReference>
<keyword evidence="2 8" id="KW-0812">Transmembrane</keyword>
<evidence type="ECO:0000256" key="2">
    <source>
        <dbReference type="ARBA" id="ARBA00022692"/>
    </source>
</evidence>
<dbReference type="PANTHER" id="PTHR24243">
    <property type="entry name" value="G-PROTEIN COUPLED RECEPTOR"/>
    <property type="match status" value="1"/>
</dbReference>
<evidence type="ECO:0000259" key="11">
    <source>
        <dbReference type="PROSITE" id="PS50262"/>
    </source>
</evidence>
<dbReference type="SMART" id="SM01381">
    <property type="entry name" value="7TM_GPCR_Srsx"/>
    <property type="match status" value="1"/>
</dbReference>
<sequence>MGSEMPQCSVDGIHRNLTIYTAQEFFFGDLEVVLITIALPVIFTVGLLCNGAFMFVVARVPSMRTDTNIYLVNLAFSDILFLLALLINYLAKYLNYQVRTAHSAVPDCFLYNLTLYTTHFAGLALISVTSLERYIAVCHPLRRRVMGGRDRTVRLVVTCWISALIFAALMLPGFAKYQEYCVKWPEDITNHPKYQNLPTVVYICEPVDDWAYQMLYLTQTLPFTVVFLLNVYFYTRIVLRLHKRHVVKKRRSAIRTRNQVAVMLVANGTVFFLALSCFETVSLILFFEHTLGTFFIPDHVRPPLLAAGKILLYINAAINPLVYTVFNSHYRRAFVEAFKMSRRSIKLPKPIPLTGGLFHRSSETGSPDNQPAKQAIPSVSVSLQ</sequence>
<protein>
    <recommendedName>
        <fullName evidence="11">G-protein coupled receptors family 1 profile domain-containing protein</fullName>
    </recommendedName>
</protein>
<keyword evidence="7 8" id="KW-0807">Transducer</keyword>
<dbReference type="Gene3D" id="1.20.1070.10">
    <property type="entry name" value="Rhodopsin 7-helix transmembrane proteins"/>
    <property type="match status" value="1"/>
</dbReference>
<dbReference type="GeneID" id="119732699"/>
<feature type="transmembrane region" description="Helical" evidence="10">
    <location>
        <begin position="152"/>
        <end position="175"/>
    </location>
</feature>
<keyword evidence="5 10" id="KW-0472">Membrane</keyword>
<evidence type="ECO:0000256" key="3">
    <source>
        <dbReference type="ARBA" id="ARBA00022989"/>
    </source>
</evidence>
<dbReference type="CDD" id="cd00637">
    <property type="entry name" value="7tm_classA_rhodopsin-like"/>
    <property type="match status" value="1"/>
</dbReference>
<evidence type="ECO:0000256" key="4">
    <source>
        <dbReference type="ARBA" id="ARBA00023040"/>
    </source>
</evidence>
<dbReference type="InterPro" id="IPR000276">
    <property type="entry name" value="GPCR_Rhodpsn"/>
</dbReference>
<dbReference type="PROSITE" id="PS50262">
    <property type="entry name" value="G_PROTEIN_RECEP_F1_2"/>
    <property type="match status" value="1"/>
</dbReference>
<dbReference type="PRINTS" id="PR00237">
    <property type="entry name" value="GPCRRHODOPSN"/>
</dbReference>
<dbReference type="GO" id="GO:0004930">
    <property type="term" value="F:G protein-coupled receptor activity"/>
    <property type="evidence" value="ECO:0007669"/>
    <property type="project" value="UniProtKB-KW"/>
</dbReference>
<evidence type="ECO:0000256" key="9">
    <source>
        <dbReference type="SAM" id="MobiDB-lite"/>
    </source>
</evidence>
<evidence type="ECO:0000256" key="7">
    <source>
        <dbReference type="ARBA" id="ARBA00023224"/>
    </source>
</evidence>
<evidence type="ECO:0000256" key="1">
    <source>
        <dbReference type="ARBA" id="ARBA00004141"/>
    </source>
</evidence>
<dbReference type="InterPro" id="IPR017452">
    <property type="entry name" value="GPCR_Rhodpsn_7TM"/>
</dbReference>
<feature type="transmembrane region" description="Helical" evidence="10">
    <location>
        <begin position="306"/>
        <end position="326"/>
    </location>
</feature>